<dbReference type="InterPro" id="IPR011024">
    <property type="entry name" value="G_crystallin-like"/>
</dbReference>
<dbReference type="EMBL" id="CP108164">
    <property type="protein sequence ID" value="WTQ84660.1"/>
    <property type="molecule type" value="Genomic_DNA"/>
</dbReference>
<feature type="chain" id="PRO_5046174096" evidence="1">
    <location>
        <begin position="30"/>
        <end position="127"/>
    </location>
</feature>
<sequence length="127" mass="12941">MFRAVFTRGRLLAAAAGAGAIVAAGTVPAAAQPAPASAAVCEFSGALCLFEGTDYTGERFTVQSLEPGVAVCVDLAEHGWANRAHSAVNNNSRSATLFMGADCTGRGLSVTGSLPSFDFPALSVRVY</sequence>
<protein>
    <submittedName>
        <fullName evidence="2">Peptidase inhibitor family I36 protein</fullName>
    </submittedName>
</protein>
<dbReference type="Gene3D" id="2.60.20.10">
    <property type="entry name" value="Crystallins"/>
    <property type="match status" value="1"/>
</dbReference>
<accession>A0ABZ1KVQ8</accession>
<proteinExistence type="predicted"/>
<dbReference type="PROSITE" id="PS51318">
    <property type="entry name" value="TAT"/>
    <property type="match status" value="1"/>
</dbReference>
<evidence type="ECO:0000313" key="3">
    <source>
        <dbReference type="Proteomes" id="UP001622557"/>
    </source>
</evidence>
<feature type="signal peptide" evidence="1">
    <location>
        <begin position="1"/>
        <end position="29"/>
    </location>
</feature>
<gene>
    <name evidence="2" type="ORF">OG350_32065</name>
</gene>
<dbReference type="Proteomes" id="UP001622557">
    <property type="component" value="Chromosome"/>
</dbReference>
<evidence type="ECO:0000256" key="1">
    <source>
        <dbReference type="SAM" id="SignalP"/>
    </source>
</evidence>
<dbReference type="Pfam" id="PF03995">
    <property type="entry name" value="Inhibitor_I36"/>
    <property type="match status" value="1"/>
</dbReference>
<reference evidence="2 3" key="1">
    <citation type="submission" date="2022-10" db="EMBL/GenBank/DDBJ databases">
        <title>The complete genomes of actinobacterial strains from the NBC collection.</title>
        <authorList>
            <person name="Joergensen T.S."/>
            <person name="Alvarez Arevalo M."/>
            <person name="Sterndorff E.B."/>
            <person name="Faurdal D."/>
            <person name="Vuksanovic O."/>
            <person name="Mourched A.-S."/>
            <person name="Charusanti P."/>
            <person name="Shaw S."/>
            <person name="Blin K."/>
            <person name="Weber T."/>
        </authorList>
    </citation>
    <scope>NUCLEOTIDE SEQUENCE [LARGE SCALE GENOMIC DNA]</scope>
    <source>
        <strain evidence="2 3">NBC_00156</strain>
    </source>
</reference>
<name>A0ABZ1KVQ8_STRAH</name>
<dbReference type="InterPro" id="IPR006311">
    <property type="entry name" value="TAT_signal"/>
</dbReference>
<keyword evidence="1" id="KW-0732">Signal</keyword>
<dbReference type="SUPFAM" id="SSF49695">
    <property type="entry name" value="gamma-Crystallin-like"/>
    <property type="match status" value="1"/>
</dbReference>
<dbReference type="GeneID" id="97285173"/>
<organism evidence="2 3">
    <name type="scientific">Streptomyces achromogenes</name>
    <dbReference type="NCBI Taxonomy" id="67255"/>
    <lineage>
        <taxon>Bacteria</taxon>
        <taxon>Bacillati</taxon>
        <taxon>Actinomycetota</taxon>
        <taxon>Actinomycetes</taxon>
        <taxon>Kitasatosporales</taxon>
        <taxon>Streptomycetaceae</taxon>
        <taxon>Streptomyces</taxon>
    </lineage>
</organism>
<evidence type="ECO:0000313" key="2">
    <source>
        <dbReference type="EMBL" id="WTQ84660.1"/>
    </source>
</evidence>
<keyword evidence="3" id="KW-1185">Reference proteome</keyword>
<dbReference type="RefSeq" id="WP_387879124.1">
    <property type="nucleotide sequence ID" value="NZ_CP108164.1"/>
</dbReference>